<evidence type="ECO:0000259" key="7">
    <source>
        <dbReference type="PROSITE" id="PS51746"/>
    </source>
</evidence>
<dbReference type="AlphaFoldDB" id="A0A1E7FE79"/>
<evidence type="ECO:0000256" key="4">
    <source>
        <dbReference type="ARBA" id="ARBA00022912"/>
    </source>
</evidence>
<feature type="region of interest" description="Disordered" evidence="6">
    <location>
        <begin position="47"/>
        <end position="72"/>
    </location>
</feature>
<keyword evidence="3 5" id="KW-0378">Hydrolase</keyword>
<protein>
    <submittedName>
        <fullName evidence="8">Protein serine/threonine phosphatase 2C</fullName>
    </submittedName>
</protein>
<gene>
    <name evidence="8" type="ORF">FRACYDRAFT_186306</name>
</gene>
<dbReference type="GO" id="GO:0046872">
    <property type="term" value="F:metal ion binding"/>
    <property type="evidence" value="ECO:0007669"/>
    <property type="project" value="UniProtKB-KW"/>
</dbReference>
<evidence type="ECO:0000313" key="9">
    <source>
        <dbReference type="Proteomes" id="UP000095751"/>
    </source>
</evidence>
<comment type="subcellular location">
    <subcellularLocation>
        <location evidence="1">Membrane</location>
        <topology evidence="1">Peripheral membrane protein</topology>
    </subcellularLocation>
</comment>
<feature type="domain" description="PPM-type phosphatase" evidence="7">
    <location>
        <begin position="1"/>
        <end position="233"/>
    </location>
</feature>
<dbReference type="InterPro" id="IPR001932">
    <property type="entry name" value="PPM-type_phosphatase-like_dom"/>
</dbReference>
<dbReference type="Proteomes" id="UP000095751">
    <property type="component" value="Unassembled WGS sequence"/>
</dbReference>
<dbReference type="Gene3D" id="3.60.40.10">
    <property type="entry name" value="PPM-type phosphatase domain"/>
    <property type="match status" value="1"/>
</dbReference>
<evidence type="ECO:0000256" key="5">
    <source>
        <dbReference type="RuleBase" id="RU003465"/>
    </source>
</evidence>
<dbReference type="PROSITE" id="PS01032">
    <property type="entry name" value="PPM_1"/>
    <property type="match status" value="1"/>
</dbReference>
<dbReference type="InterPro" id="IPR015655">
    <property type="entry name" value="PP2C"/>
</dbReference>
<reference evidence="8 9" key="1">
    <citation type="submission" date="2016-09" db="EMBL/GenBank/DDBJ databases">
        <title>Extensive genetic diversity and differential bi-allelic expression allows diatom success in the polar Southern Ocean.</title>
        <authorList>
            <consortium name="DOE Joint Genome Institute"/>
            <person name="Mock T."/>
            <person name="Otillar R.P."/>
            <person name="Strauss J."/>
            <person name="Dupont C."/>
            <person name="Frickenhaus S."/>
            <person name="Maumus F."/>
            <person name="Mcmullan M."/>
            <person name="Sanges R."/>
            <person name="Schmutz J."/>
            <person name="Toseland A."/>
            <person name="Valas R."/>
            <person name="Veluchamy A."/>
            <person name="Ward B.J."/>
            <person name="Allen A."/>
            <person name="Barry K."/>
            <person name="Falciatore A."/>
            <person name="Ferrante M."/>
            <person name="Fortunato A.E."/>
            <person name="Gloeckner G."/>
            <person name="Gruber A."/>
            <person name="Hipkin R."/>
            <person name="Janech M."/>
            <person name="Kroth P."/>
            <person name="Leese F."/>
            <person name="Lindquist E."/>
            <person name="Lyon B.R."/>
            <person name="Martin J."/>
            <person name="Mayer C."/>
            <person name="Parker M."/>
            <person name="Quesneville H."/>
            <person name="Raymond J."/>
            <person name="Uhlig C."/>
            <person name="Valentin K.U."/>
            <person name="Worden A.Z."/>
            <person name="Armbrust E.V."/>
            <person name="Bowler C."/>
            <person name="Green B."/>
            <person name="Moulton V."/>
            <person name="Van Oosterhout C."/>
            <person name="Grigoriev I."/>
        </authorList>
    </citation>
    <scope>NUCLEOTIDE SEQUENCE [LARGE SCALE GENOMIC DNA]</scope>
    <source>
        <strain evidence="8 9">CCMP1102</strain>
    </source>
</reference>
<proteinExistence type="inferred from homology"/>
<dbReference type="OrthoDB" id="10264738at2759"/>
<evidence type="ECO:0000256" key="2">
    <source>
        <dbReference type="ARBA" id="ARBA00022723"/>
    </source>
</evidence>
<organism evidence="8 9">
    <name type="scientific">Fragilariopsis cylindrus CCMP1102</name>
    <dbReference type="NCBI Taxonomy" id="635003"/>
    <lineage>
        <taxon>Eukaryota</taxon>
        <taxon>Sar</taxon>
        <taxon>Stramenopiles</taxon>
        <taxon>Ochrophyta</taxon>
        <taxon>Bacillariophyta</taxon>
        <taxon>Bacillariophyceae</taxon>
        <taxon>Bacillariophycidae</taxon>
        <taxon>Bacillariales</taxon>
        <taxon>Bacillariaceae</taxon>
        <taxon>Fragilariopsis</taxon>
    </lineage>
</organism>
<evidence type="ECO:0000256" key="3">
    <source>
        <dbReference type="ARBA" id="ARBA00022801"/>
    </source>
</evidence>
<evidence type="ECO:0000256" key="1">
    <source>
        <dbReference type="ARBA" id="ARBA00004170"/>
    </source>
</evidence>
<keyword evidence="2" id="KW-0479">Metal-binding</keyword>
<sequence>MEDEFFVSNDGDFAAVFDGHGGKAVSRYLRKNLYANVQAFLPLVQHNEQQQDDSSGNGNSESSTTNTPTTTQRTILAANIGDSRAVLCRNNKAWDLSRDHKPNDPDEKSRIESLGGSVVWCGDTDKFGQPIGDQGIYRVNGNLALSRAIGDRSERPHVTAEPEIISVPIEEGDQFIVVATDGLWDVMDSDDAVNYVNVLLESGVSRKKVATLMVQEAMRLGTYDNVTVVIIWMDST</sequence>
<dbReference type="GO" id="GO:0004722">
    <property type="term" value="F:protein serine/threonine phosphatase activity"/>
    <property type="evidence" value="ECO:0007669"/>
    <property type="project" value="InterPro"/>
</dbReference>
<keyword evidence="4 5" id="KW-0904">Protein phosphatase</keyword>
<dbReference type="InterPro" id="IPR000222">
    <property type="entry name" value="PP2C_BS"/>
</dbReference>
<dbReference type="Pfam" id="PF00481">
    <property type="entry name" value="PP2C"/>
    <property type="match status" value="1"/>
</dbReference>
<evidence type="ECO:0000256" key="6">
    <source>
        <dbReference type="SAM" id="MobiDB-lite"/>
    </source>
</evidence>
<dbReference type="InterPro" id="IPR036457">
    <property type="entry name" value="PPM-type-like_dom_sf"/>
</dbReference>
<comment type="similarity">
    <text evidence="5">Belongs to the PP2C family.</text>
</comment>
<dbReference type="SMART" id="SM00332">
    <property type="entry name" value="PP2Cc"/>
    <property type="match status" value="1"/>
</dbReference>
<dbReference type="SUPFAM" id="SSF81606">
    <property type="entry name" value="PP2C-like"/>
    <property type="match status" value="1"/>
</dbReference>
<dbReference type="EMBL" id="KV784358">
    <property type="protein sequence ID" value="OEU16444.1"/>
    <property type="molecule type" value="Genomic_DNA"/>
</dbReference>
<feature type="compositionally biased region" description="Low complexity" evidence="6">
    <location>
        <begin position="54"/>
        <end position="71"/>
    </location>
</feature>
<dbReference type="InParanoid" id="A0A1E7FE79"/>
<accession>A0A1E7FE79</accession>
<dbReference type="GO" id="GO:0016020">
    <property type="term" value="C:membrane"/>
    <property type="evidence" value="ECO:0007669"/>
    <property type="project" value="UniProtKB-SubCell"/>
</dbReference>
<keyword evidence="9" id="KW-1185">Reference proteome</keyword>
<dbReference type="CDD" id="cd00143">
    <property type="entry name" value="PP2Cc"/>
    <property type="match status" value="1"/>
</dbReference>
<dbReference type="PROSITE" id="PS51746">
    <property type="entry name" value="PPM_2"/>
    <property type="match status" value="1"/>
</dbReference>
<evidence type="ECO:0000313" key="8">
    <source>
        <dbReference type="EMBL" id="OEU16444.1"/>
    </source>
</evidence>
<name>A0A1E7FE79_9STRA</name>
<dbReference type="KEGG" id="fcy:FRACYDRAFT_186306"/>
<dbReference type="PANTHER" id="PTHR47992">
    <property type="entry name" value="PROTEIN PHOSPHATASE"/>
    <property type="match status" value="1"/>
</dbReference>